<protein>
    <recommendedName>
        <fullName evidence="3">Zinc-ribbon domain-containing protein</fullName>
    </recommendedName>
</protein>
<dbReference type="AlphaFoldDB" id="A0A223KKF6"/>
<keyword evidence="2" id="KW-1133">Transmembrane helix</keyword>
<evidence type="ECO:0000313" key="5">
    <source>
        <dbReference type="Proteomes" id="UP000215224"/>
    </source>
</evidence>
<dbReference type="Gene3D" id="1.25.40.10">
    <property type="entry name" value="Tetratricopeptide repeat domain"/>
    <property type="match status" value="1"/>
</dbReference>
<evidence type="ECO:0000313" key="4">
    <source>
        <dbReference type="EMBL" id="AST89961.1"/>
    </source>
</evidence>
<keyword evidence="1" id="KW-0175">Coiled coil</keyword>
<gene>
    <name evidence="4" type="ORF">BC6307_01030</name>
</gene>
<evidence type="ECO:0000259" key="3">
    <source>
        <dbReference type="Pfam" id="PF13240"/>
    </source>
</evidence>
<accession>A0A223KKF6</accession>
<dbReference type="InterPro" id="IPR011990">
    <property type="entry name" value="TPR-like_helical_dom_sf"/>
</dbReference>
<evidence type="ECO:0000256" key="2">
    <source>
        <dbReference type="SAM" id="Phobius"/>
    </source>
</evidence>
<reference evidence="4 5" key="1">
    <citation type="submission" date="2016-12" db="EMBL/GenBank/DDBJ databases">
        <title>The whole genome sequencing and assembly of Bacillus cohnii DSM 6307T strain.</title>
        <authorList>
            <person name="Lee Y.-J."/>
            <person name="Yi H."/>
            <person name="Bahn Y.-S."/>
            <person name="Kim J.F."/>
            <person name="Lee D.-W."/>
        </authorList>
    </citation>
    <scope>NUCLEOTIDE SEQUENCE [LARGE SCALE GENOMIC DNA]</scope>
    <source>
        <strain evidence="4 5">DSM 6307</strain>
    </source>
</reference>
<dbReference type="RefSeq" id="WP_066421323.1">
    <property type="nucleotide sequence ID" value="NZ_CP018866.1"/>
</dbReference>
<dbReference type="KEGG" id="bcoh:BC6307_01030"/>
<organism evidence="4 5">
    <name type="scientific">Sutcliffiella cohnii</name>
    <dbReference type="NCBI Taxonomy" id="33932"/>
    <lineage>
        <taxon>Bacteria</taxon>
        <taxon>Bacillati</taxon>
        <taxon>Bacillota</taxon>
        <taxon>Bacilli</taxon>
        <taxon>Bacillales</taxon>
        <taxon>Bacillaceae</taxon>
        <taxon>Sutcliffiella</taxon>
    </lineage>
</organism>
<dbReference type="NCBIfam" id="NF038353">
    <property type="entry name" value="FxLYD_dom"/>
    <property type="match status" value="1"/>
</dbReference>
<feature type="domain" description="Zinc-ribbon" evidence="3">
    <location>
        <begin position="2"/>
        <end position="21"/>
    </location>
</feature>
<dbReference type="Proteomes" id="UP000215224">
    <property type="component" value="Chromosome"/>
</dbReference>
<sequence>MFCHRCGVKVVEDANYCSNCGVSLKEEPTLLERNRKSTTSRRKRMVPFFLPILTAIVVFASIFAYYSYEKKVNAQVLAWKETSESLALDGDYDRAKTYLKDALEKRPNYFVLRNNLEVVSIVEEYEEELQKVASLLEERDFEEAEKKLQKMREGMNNIQGPLADKIKSEINSLEGSIKIAKIVMDLEKLTTVDELAKQLQILSSIPSEDGKVVKEQIMNRIVQLSIEDAEKELENRQFTRALAIADRGLQYALNDERLLAFKEKVQLDQQAFEQAEIERIERAKEAAAQEELKNRTAAVEVVSFEAEMDEFKGLVVSGEIKNVATADISSITVSYKILDKNRKEIEERSTTVFPYTLSPGETGKFEDYYFDVDDEVTVEIDNITWFVE</sequence>
<dbReference type="STRING" id="1314751.GCA_001591425_04744"/>
<keyword evidence="5" id="KW-1185">Reference proteome</keyword>
<keyword evidence="2" id="KW-0472">Membrane</keyword>
<keyword evidence="2" id="KW-0812">Transmembrane</keyword>
<dbReference type="EMBL" id="CP018866">
    <property type="protein sequence ID" value="AST89961.1"/>
    <property type="molecule type" value="Genomic_DNA"/>
</dbReference>
<feature type="coiled-coil region" evidence="1">
    <location>
        <begin position="270"/>
        <end position="300"/>
    </location>
</feature>
<name>A0A223KKF6_9BACI</name>
<dbReference type="Pfam" id="PF13240">
    <property type="entry name" value="Zn_Ribbon_1"/>
    <property type="match status" value="1"/>
</dbReference>
<proteinExistence type="predicted"/>
<evidence type="ECO:0000256" key="1">
    <source>
        <dbReference type="SAM" id="Coils"/>
    </source>
</evidence>
<dbReference type="InterPro" id="IPR026870">
    <property type="entry name" value="Zinc_ribbon_dom"/>
</dbReference>
<dbReference type="InterPro" id="IPR047676">
    <property type="entry name" value="FxLYD_dom"/>
</dbReference>
<feature type="transmembrane region" description="Helical" evidence="2">
    <location>
        <begin position="45"/>
        <end position="68"/>
    </location>
</feature>